<gene>
    <name evidence="1" type="ORF">EJ02DRAFT_360179</name>
</gene>
<dbReference type="AlphaFoldDB" id="A0A6A5SC35"/>
<reference evidence="1" key="1">
    <citation type="journal article" date="2020" name="Stud. Mycol.">
        <title>101 Dothideomycetes genomes: a test case for predicting lifestyles and emergence of pathogens.</title>
        <authorList>
            <person name="Haridas S."/>
            <person name="Albert R."/>
            <person name="Binder M."/>
            <person name="Bloem J."/>
            <person name="Labutti K."/>
            <person name="Salamov A."/>
            <person name="Andreopoulos B."/>
            <person name="Baker S."/>
            <person name="Barry K."/>
            <person name="Bills G."/>
            <person name="Bluhm B."/>
            <person name="Cannon C."/>
            <person name="Castanera R."/>
            <person name="Culley D."/>
            <person name="Daum C."/>
            <person name="Ezra D."/>
            <person name="Gonzalez J."/>
            <person name="Henrissat B."/>
            <person name="Kuo A."/>
            <person name="Liang C."/>
            <person name="Lipzen A."/>
            <person name="Lutzoni F."/>
            <person name="Magnuson J."/>
            <person name="Mondo S."/>
            <person name="Nolan M."/>
            <person name="Ohm R."/>
            <person name="Pangilinan J."/>
            <person name="Park H.-J."/>
            <person name="Ramirez L."/>
            <person name="Alfaro M."/>
            <person name="Sun H."/>
            <person name="Tritt A."/>
            <person name="Yoshinaga Y."/>
            <person name="Zwiers L.-H."/>
            <person name="Turgeon B."/>
            <person name="Goodwin S."/>
            <person name="Spatafora J."/>
            <person name="Crous P."/>
            <person name="Grigoriev I."/>
        </authorList>
    </citation>
    <scope>NUCLEOTIDE SEQUENCE</scope>
    <source>
        <strain evidence="1">CBS 161.51</strain>
    </source>
</reference>
<keyword evidence="2" id="KW-1185">Reference proteome</keyword>
<dbReference type="OrthoDB" id="3363286at2759"/>
<sequence>MPGGWTHRLKPSPSFPRPLLQTQCRHSSHIPGRILRGDDLGPTREDAYQTFRARKDETAKELPLPPLLDQVIIEQRSRFEQTKERPRVADFTPFQKKLWENPFAHALASPVRQCRATLISLPVALLTSLHTRPHPTTNDPWLLPVSMTTDKKHLGPPFRFIGRRLIATQLGKKKAWERGLSSRIIEKLGGHNLKNMVWREDMPDFIPDLMRKRLVKKLAWNFGFRGRLIPVASPRTEDTENVEDVSCVLLFRSLRTRADNLQEQAYQIEMAMDKWSNYFGKSFTAKLDPHASPHVTHTSPRWYTDPLVPRLQPRLQFPELVFHTTIWRGRKVAVYSLTDLLGEEMVRELAEKSKYTGEKCVVLKRARHNVPVEILLMQLQAYIAQSGP</sequence>
<accession>A0A6A5SC35</accession>
<name>A0A6A5SC35_9PLEO</name>
<protein>
    <submittedName>
        <fullName evidence="1">Uncharacterized protein</fullName>
    </submittedName>
</protein>
<dbReference type="EMBL" id="ML976218">
    <property type="protein sequence ID" value="KAF1936006.1"/>
    <property type="molecule type" value="Genomic_DNA"/>
</dbReference>
<proteinExistence type="predicted"/>
<evidence type="ECO:0000313" key="1">
    <source>
        <dbReference type="EMBL" id="KAF1936006.1"/>
    </source>
</evidence>
<evidence type="ECO:0000313" key="2">
    <source>
        <dbReference type="Proteomes" id="UP000800038"/>
    </source>
</evidence>
<organism evidence="1 2">
    <name type="scientific">Clathrospora elynae</name>
    <dbReference type="NCBI Taxonomy" id="706981"/>
    <lineage>
        <taxon>Eukaryota</taxon>
        <taxon>Fungi</taxon>
        <taxon>Dikarya</taxon>
        <taxon>Ascomycota</taxon>
        <taxon>Pezizomycotina</taxon>
        <taxon>Dothideomycetes</taxon>
        <taxon>Pleosporomycetidae</taxon>
        <taxon>Pleosporales</taxon>
        <taxon>Diademaceae</taxon>
        <taxon>Clathrospora</taxon>
    </lineage>
</organism>
<dbReference type="Proteomes" id="UP000800038">
    <property type="component" value="Unassembled WGS sequence"/>
</dbReference>